<dbReference type="Proteomes" id="UP001177744">
    <property type="component" value="Unassembled WGS sequence"/>
</dbReference>
<accession>A0AA40I1G3</accession>
<proteinExistence type="predicted"/>
<sequence length="482" mass="51582">MFRTHPLVVSACHIWDPSGDVRQIPSLKSDIPLTVRGSRSLGPLTPYHLPTAEVGEASSTTAALTSREPGFWLSSTPLVVTHCPPGSSSCVELLPPGGGVLLSQKPGSWLVSTAAVAGAFPTSMAVLRSSEQGRRELSVYAMAVLRHRRGLWGSKLTSRRRPSKAGELGACPLRHQVFQKPSPCRRLLKGLVHQQTGTQLPYDQKRNKSLWLAAGPRVKFPPTCACLEIVRDPDPAGPTPVGQDTDPAGPTLVKTHWVGHILRSPIKPRQAYSGQKPLGQERSPSSLPSISGGLLLHQAFPHSDLGARMFLGQRGTASPGSRGPRPHPDPGPSLTRIQGHMASPGPGLQLPPDPGARGLTRTQGCVASPRPRVAWPHPDPGAHGLTRTRGQAHPDPGAHGLTRIRDPGSPGSRCPRPHPDPGPDSPGSRGTVVLKTRASRIWKLSWRRWKQSCVAVGGEKDISACNAILQKQFTDSTRPTSY</sequence>
<name>A0AA40I1G3_CNENI</name>
<feature type="region of interest" description="Disordered" evidence="1">
    <location>
        <begin position="312"/>
        <end position="432"/>
    </location>
</feature>
<keyword evidence="3" id="KW-1185">Reference proteome</keyword>
<dbReference type="AlphaFoldDB" id="A0AA40I1G3"/>
<evidence type="ECO:0000313" key="2">
    <source>
        <dbReference type="EMBL" id="KAK1340866.1"/>
    </source>
</evidence>
<feature type="region of interest" description="Disordered" evidence="1">
    <location>
        <begin position="264"/>
        <end position="290"/>
    </location>
</feature>
<comment type="caution">
    <text evidence="2">The sequence shown here is derived from an EMBL/GenBank/DDBJ whole genome shotgun (WGS) entry which is preliminary data.</text>
</comment>
<dbReference type="EMBL" id="JAULJE010000007">
    <property type="protein sequence ID" value="KAK1340866.1"/>
    <property type="molecule type" value="Genomic_DNA"/>
</dbReference>
<protein>
    <submittedName>
        <fullName evidence="2">Uncharacterized protein</fullName>
    </submittedName>
</protein>
<evidence type="ECO:0000256" key="1">
    <source>
        <dbReference type="SAM" id="MobiDB-lite"/>
    </source>
</evidence>
<gene>
    <name evidence="2" type="ORF">QTO34_017261</name>
</gene>
<reference evidence="2" key="1">
    <citation type="submission" date="2023-06" db="EMBL/GenBank/DDBJ databases">
        <title>Reference genome for the Northern bat (Eptesicus nilssonii), a most northern bat species.</title>
        <authorList>
            <person name="Laine V.N."/>
            <person name="Pulliainen A.T."/>
            <person name="Lilley T.M."/>
        </authorList>
    </citation>
    <scope>NUCLEOTIDE SEQUENCE</scope>
    <source>
        <strain evidence="2">BLF_Eptnil</strain>
        <tissue evidence="2">Kidney</tissue>
    </source>
</reference>
<evidence type="ECO:0000313" key="3">
    <source>
        <dbReference type="Proteomes" id="UP001177744"/>
    </source>
</evidence>
<organism evidence="2 3">
    <name type="scientific">Cnephaeus nilssonii</name>
    <name type="common">Northern bat</name>
    <name type="synonym">Eptesicus nilssonii</name>
    <dbReference type="NCBI Taxonomy" id="3371016"/>
    <lineage>
        <taxon>Eukaryota</taxon>
        <taxon>Metazoa</taxon>
        <taxon>Chordata</taxon>
        <taxon>Craniata</taxon>
        <taxon>Vertebrata</taxon>
        <taxon>Euteleostomi</taxon>
        <taxon>Mammalia</taxon>
        <taxon>Eutheria</taxon>
        <taxon>Laurasiatheria</taxon>
        <taxon>Chiroptera</taxon>
        <taxon>Yangochiroptera</taxon>
        <taxon>Vespertilionidae</taxon>
        <taxon>Cnephaeus</taxon>
    </lineage>
</organism>